<organism evidence="1">
    <name type="scientific">Utricularia reniformis</name>
    <dbReference type="NCBI Taxonomy" id="192314"/>
    <lineage>
        <taxon>Eukaryota</taxon>
        <taxon>Viridiplantae</taxon>
        <taxon>Streptophyta</taxon>
        <taxon>Embryophyta</taxon>
        <taxon>Tracheophyta</taxon>
        <taxon>Spermatophyta</taxon>
        <taxon>Magnoliopsida</taxon>
        <taxon>eudicotyledons</taxon>
        <taxon>Gunneridae</taxon>
        <taxon>Pentapetalae</taxon>
        <taxon>asterids</taxon>
        <taxon>lamiids</taxon>
        <taxon>Lamiales</taxon>
        <taxon>Lentibulariaceae</taxon>
        <taxon>Utricularia</taxon>
    </lineage>
</organism>
<gene>
    <name evidence="1" type="ORF">AEK19_MT1826</name>
</gene>
<dbReference type="EMBL" id="KY774314">
    <property type="protein sequence ID" value="ART31997.1"/>
    <property type="molecule type" value="Genomic_DNA"/>
</dbReference>
<dbReference type="AlphaFoldDB" id="A0A1Y0B3P0"/>
<reference evidence="1" key="1">
    <citation type="submission" date="2017-03" db="EMBL/GenBank/DDBJ databases">
        <title>The mitochondrial genome of the carnivorous plant Utricularia reniformis (Lentibulariaceae): structure, comparative analysis and evolutionary landmarks.</title>
        <authorList>
            <person name="Silva S.R."/>
            <person name="Alvarenga D.O."/>
            <person name="Michael T.P."/>
            <person name="Miranda V.F.O."/>
            <person name="Varani A.M."/>
        </authorList>
    </citation>
    <scope>NUCLEOTIDE SEQUENCE</scope>
</reference>
<accession>A0A1Y0B3P0</accession>
<proteinExistence type="predicted"/>
<sequence length="41" mass="4804">MLSFLIGKQSSLNRFLTDWSVRSLFFLSRPDVKLLLSIFQV</sequence>
<geneLocation type="mitochondrion" evidence="1"/>
<protein>
    <submittedName>
        <fullName evidence="1">Uncharacterized protein</fullName>
    </submittedName>
</protein>
<evidence type="ECO:0000313" key="1">
    <source>
        <dbReference type="EMBL" id="ART31997.1"/>
    </source>
</evidence>
<keyword evidence="1" id="KW-0496">Mitochondrion</keyword>
<name>A0A1Y0B3P0_9LAMI</name>